<evidence type="ECO:0000313" key="10">
    <source>
        <dbReference type="Proteomes" id="UP000014071"/>
    </source>
</evidence>
<feature type="region of interest" description="Disordered" evidence="7">
    <location>
        <begin position="456"/>
        <end position="510"/>
    </location>
</feature>
<dbReference type="RefSeq" id="XP_012189020.1">
    <property type="nucleotide sequence ID" value="XM_012333630.1"/>
</dbReference>
<feature type="compositionally biased region" description="Low complexity" evidence="7">
    <location>
        <begin position="113"/>
        <end position="134"/>
    </location>
</feature>
<feature type="compositionally biased region" description="Basic and acidic residues" evidence="7">
    <location>
        <begin position="616"/>
        <end position="640"/>
    </location>
</feature>
<comment type="subcellular location">
    <subcellularLocation>
        <location evidence="1">Nucleus</location>
    </subcellularLocation>
</comment>
<dbReference type="GO" id="GO:0048188">
    <property type="term" value="C:Set1C/COMPASS complex"/>
    <property type="evidence" value="ECO:0007669"/>
    <property type="project" value="InterPro"/>
</dbReference>
<dbReference type="InterPro" id="IPR011011">
    <property type="entry name" value="Znf_FYVE_PHD"/>
</dbReference>
<evidence type="ECO:0000256" key="5">
    <source>
        <dbReference type="ARBA" id="ARBA00023242"/>
    </source>
</evidence>
<dbReference type="InterPro" id="IPR037869">
    <property type="entry name" value="Spp1/CFP1"/>
</dbReference>
<dbReference type="HOGENOM" id="CLU_446978_0_0_1"/>
<evidence type="ECO:0000256" key="1">
    <source>
        <dbReference type="ARBA" id="ARBA00004123"/>
    </source>
</evidence>
<feature type="compositionally biased region" description="Polar residues" evidence="7">
    <location>
        <begin position="40"/>
        <end position="51"/>
    </location>
</feature>
<gene>
    <name evidence="9" type="ORF">PHSY_003009</name>
</gene>
<dbReference type="PROSITE" id="PS01359">
    <property type="entry name" value="ZF_PHD_1"/>
    <property type="match status" value="1"/>
</dbReference>
<protein>
    <recommendedName>
        <fullName evidence="8">PHD-type domain-containing protein</fullName>
    </recommendedName>
</protein>
<reference evidence="10" key="1">
    <citation type="journal article" date="2013" name="Genome Announc.">
        <title>Draft genome sequence of the basidiomycetous yeast-like fungus Pseudozyma hubeiensis SY62, which produces an abundant amount of the biosurfactant mannosylerythritol lipids.</title>
        <authorList>
            <person name="Konishi M."/>
            <person name="Hatada Y."/>
            <person name="Horiuchi J."/>
        </authorList>
    </citation>
    <scope>NUCLEOTIDE SEQUENCE [LARGE SCALE GENOMIC DNA]</scope>
    <source>
        <strain evidence="10">SY62</strain>
    </source>
</reference>
<dbReference type="CDD" id="cd16039">
    <property type="entry name" value="PHD_SPP1"/>
    <property type="match status" value="1"/>
</dbReference>
<dbReference type="InterPro" id="IPR019786">
    <property type="entry name" value="Zinc_finger_PHD-type_CS"/>
</dbReference>
<feature type="region of interest" description="Disordered" evidence="7">
    <location>
        <begin position="616"/>
        <end position="654"/>
    </location>
</feature>
<dbReference type="EMBL" id="DF238795">
    <property type="protein sequence ID" value="GAC95433.1"/>
    <property type="molecule type" value="Genomic_DNA"/>
</dbReference>
<keyword evidence="3 6" id="KW-0863">Zinc-finger</keyword>
<dbReference type="eggNOG" id="KOG1632">
    <property type="taxonomic scope" value="Eukaryota"/>
</dbReference>
<feature type="compositionally biased region" description="Low complexity" evidence="7">
    <location>
        <begin position="141"/>
        <end position="158"/>
    </location>
</feature>
<evidence type="ECO:0000256" key="7">
    <source>
        <dbReference type="SAM" id="MobiDB-lite"/>
    </source>
</evidence>
<dbReference type="InterPro" id="IPR013083">
    <property type="entry name" value="Znf_RING/FYVE/PHD"/>
</dbReference>
<evidence type="ECO:0000256" key="6">
    <source>
        <dbReference type="PROSITE-ProRule" id="PRU00146"/>
    </source>
</evidence>
<evidence type="ECO:0000256" key="4">
    <source>
        <dbReference type="ARBA" id="ARBA00022833"/>
    </source>
</evidence>
<dbReference type="STRING" id="1305764.R9P251"/>
<dbReference type="Proteomes" id="UP000014071">
    <property type="component" value="Unassembled WGS sequence"/>
</dbReference>
<dbReference type="SUPFAM" id="SSF57903">
    <property type="entry name" value="FYVE/PHD zinc finger"/>
    <property type="match status" value="1"/>
</dbReference>
<keyword evidence="5" id="KW-0539">Nucleus</keyword>
<feature type="compositionally biased region" description="Basic residues" evidence="7">
    <location>
        <begin position="488"/>
        <end position="500"/>
    </location>
</feature>
<feature type="compositionally biased region" description="Acidic residues" evidence="7">
    <location>
        <begin position="474"/>
        <end position="483"/>
    </location>
</feature>
<feature type="domain" description="PHD-type" evidence="8">
    <location>
        <begin position="204"/>
        <end position="256"/>
    </location>
</feature>
<feature type="compositionally biased region" description="Basic and acidic residues" evidence="7">
    <location>
        <begin position="52"/>
        <end position="62"/>
    </location>
</feature>
<keyword evidence="10" id="KW-1185">Reference proteome</keyword>
<feature type="compositionally biased region" description="Low complexity" evidence="7">
    <location>
        <begin position="392"/>
        <end position="402"/>
    </location>
</feature>
<evidence type="ECO:0000313" key="9">
    <source>
        <dbReference type="EMBL" id="GAC95433.1"/>
    </source>
</evidence>
<organism evidence="9 10">
    <name type="scientific">Pseudozyma hubeiensis (strain SY62)</name>
    <name type="common">Yeast</name>
    <dbReference type="NCBI Taxonomy" id="1305764"/>
    <lineage>
        <taxon>Eukaryota</taxon>
        <taxon>Fungi</taxon>
        <taxon>Dikarya</taxon>
        <taxon>Basidiomycota</taxon>
        <taxon>Ustilaginomycotina</taxon>
        <taxon>Ustilaginomycetes</taxon>
        <taxon>Ustilaginales</taxon>
        <taxon>Ustilaginaceae</taxon>
        <taxon>Pseudozyma</taxon>
    </lineage>
</organism>
<dbReference type="PROSITE" id="PS50016">
    <property type="entry name" value="ZF_PHD_2"/>
    <property type="match status" value="1"/>
</dbReference>
<dbReference type="InterPro" id="IPR019787">
    <property type="entry name" value="Znf_PHD-finger"/>
</dbReference>
<keyword evidence="4" id="KW-0862">Zinc</keyword>
<evidence type="ECO:0000256" key="3">
    <source>
        <dbReference type="ARBA" id="ARBA00022771"/>
    </source>
</evidence>
<dbReference type="PANTHER" id="PTHR46174:SF1">
    <property type="entry name" value="CXXC-TYPE ZINC FINGER PROTEIN 1"/>
    <property type="match status" value="1"/>
</dbReference>
<dbReference type="AlphaFoldDB" id="R9P251"/>
<dbReference type="GO" id="GO:0008270">
    <property type="term" value="F:zinc ion binding"/>
    <property type="evidence" value="ECO:0007669"/>
    <property type="project" value="UniProtKB-KW"/>
</dbReference>
<dbReference type="Pfam" id="PF00628">
    <property type="entry name" value="PHD"/>
    <property type="match status" value="1"/>
</dbReference>
<dbReference type="PANTHER" id="PTHR46174">
    <property type="entry name" value="CXXC-TYPE ZINC FINGER PROTEIN 1"/>
    <property type="match status" value="1"/>
</dbReference>
<dbReference type="SMART" id="SM00249">
    <property type="entry name" value="PHD"/>
    <property type="match status" value="1"/>
</dbReference>
<dbReference type="InterPro" id="IPR001965">
    <property type="entry name" value="Znf_PHD"/>
</dbReference>
<dbReference type="GO" id="GO:0045893">
    <property type="term" value="P:positive regulation of DNA-templated transcription"/>
    <property type="evidence" value="ECO:0007669"/>
    <property type="project" value="TreeGrafter"/>
</dbReference>
<evidence type="ECO:0000259" key="8">
    <source>
        <dbReference type="PROSITE" id="PS50016"/>
    </source>
</evidence>
<name>R9P251_PSEHS</name>
<feature type="region of interest" description="Disordered" evidence="7">
    <location>
        <begin position="377"/>
        <end position="408"/>
    </location>
</feature>
<dbReference type="OrthoDB" id="436852at2759"/>
<accession>R9P251</accession>
<evidence type="ECO:0000256" key="2">
    <source>
        <dbReference type="ARBA" id="ARBA00022723"/>
    </source>
</evidence>
<sequence>MQGEDITTVKNEIDHGAGGVSASSTRDVDLTPPKKRIKSGVTSRSSSTEPTTHARDDGHSGTDAEVSARSALKSIEGANDTKMEVDDTVPALQATVDSVPEAVVKAESSLQGRSPSTSTSELLLEPELTRTPSAAKKKKTGTGASSSSTSKSKKSSGSTKKDTSSVHAQAFHDPPSSRSRSKVEAILLPLSTVAPEEDEEVDNALYCVCQRRQDDVEGGMIMCDRCDQWYHYRCMKITDDDVELVDQFICPPCHQVTGEQTTYKTACARSGCRRAALTPFSKYCSDRCGLLAVTGRMATLKVEKNKQAVAVLEADQRVTVARKTEAFTHKTDKHDGEWRKAMAEQVGARSSVQRLGFADAFAAMVQAEKGMDLPPANGVANGGSTHGINGASPSTTITPSTSNEASSATSLTDINEQLCLVTNQILVVDLEKSRLNARLDRLDLRSTLLHLVSDRVPTLPPVGSSTTTATTLDVADEEDEEMTEAAKPKKKKKSGSKSKSKSADTSGGPRCGYDQRLHWDDAAFDAWAHATSGSAILSHETPLDGVLNDEVDPTPLPRWICGSAKRKCRRHVDWSNLCELALDAEKASLNADSRVLTQRKLMLAETSKRLEMEAEVAKRLTAEDETRKKRREEERDRDVAMRMANEGTRRGVLT</sequence>
<dbReference type="Gene3D" id="3.30.40.10">
    <property type="entry name" value="Zinc/RING finger domain, C3HC4 (zinc finger)"/>
    <property type="match status" value="1"/>
</dbReference>
<dbReference type="GeneID" id="24108299"/>
<proteinExistence type="predicted"/>
<keyword evidence="2" id="KW-0479">Metal-binding</keyword>
<feature type="region of interest" description="Disordered" evidence="7">
    <location>
        <begin position="1"/>
        <end position="182"/>
    </location>
</feature>